<dbReference type="Proteomes" id="UP000271098">
    <property type="component" value="Unassembled WGS sequence"/>
</dbReference>
<evidence type="ECO:0000313" key="1">
    <source>
        <dbReference type="EMBL" id="VDK44396.1"/>
    </source>
</evidence>
<dbReference type="WBParaSite" id="GPUH_0000436901-mRNA-1">
    <property type="protein sequence ID" value="GPUH_0000436901-mRNA-1"/>
    <property type="gene ID" value="GPUH_0000436901"/>
</dbReference>
<dbReference type="EMBL" id="UYRT01008170">
    <property type="protein sequence ID" value="VDK44396.1"/>
    <property type="molecule type" value="Genomic_DNA"/>
</dbReference>
<protein>
    <submittedName>
        <fullName evidence="3">DNA-binding protein</fullName>
    </submittedName>
</protein>
<name>A0A183D6M1_9BILA</name>
<proteinExistence type="predicted"/>
<accession>A0A183D6M1</accession>
<reference evidence="1 2" key="2">
    <citation type="submission" date="2018-11" db="EMBL/GenBank/DDBJ databases">
        <authorList>
            <consortium name="Pathogen Informatics"/>
        </authorList>
    </citation>
    <scope>NUCLEOTIDE SEQUENCE [LARGE SCALE GENOMIC DNA]</scope>
</reference>
<dbReference type="OrthoDB" id="2153661at2759"/>
<organism evidence="3">
    <name type="scientific">Gongylonema pulchrum</name>
    <dbReference type="NCBI Taxonomy" id="637853"/>
    <lineage>
        <taxon>Eukaryota</taxon>
        <taxon>Metazoa</taxon>
        <taxon>Ecdysozoa</taxon>
        <taxon>Nematoda</taxon>
        <taxon>Chromadorea</taxon>
        <taxon>Rhabditida</taxon>
        <taxon>Spirurina</taxon>
        <taxon>Spiruromorpha</taxon>
        <taxon>Spiruroidea</taxon>
        <taxon>Gongylonematidae</taxon>
        <taxon>Gongylonema</taxon>
    </lineage>
</organism>
<evidence type="ECO:0000313" key="2">
    <source>
        <dbReference type="Proteomes" id="UP000271098"/>
    </source>
</evidence>
<dbReference type="AlphaFoldDB" id="A0A183D6M1"/>
<gene>
    <name evidence="1" type="ORF">GPUH_LOCUS4363</name>
</gene>
<evidence type="ECO:0000313" key="3">
    <source>
        <dbReference type="WBParaSite" id="GPUH_0000436901-mRNA-1"/>
    </source>
</evidence>
<reference evidence="3" key="1">
    <citation type="submission" date="2016-06" db="UniProtKB">
        <authorList>
            <consortium name="WormBaseParasite"/>
        </authorList>
    </citation>
    <scope>IDENTIFICATION</scope>
</reference>
<keyword evidence="2" id="KW-1185">Reference proteome</keyword>
<sequence>MKAPIYEYEYNPPLKMDQKEFPIKPQPFHLYLDQFRDPKEVQAELLKKRLQMRALDKNPEQPKYPDIDYAKHKREMPHWLHEKLMKENTGTGKYRALWSNPIN</sequence>